<protein>
    <submittedName>
        <fullName evidence="1">Uncharacterized protein</fullName>
    </submittedName>
</protein>
<accession>A0A4Z1SW70</accession>
<evidence type="ECO:0000313" key="1">
    <source>
        <dbReference type="EMBL" id="TNJ30082.1"/>
    </source>
</evidence>
<comment type="caution">
    <text evidence="1">The sequence shown here is derived from an EMBL/GenBank/DDBJ whole genome shotgun (WGS) entry which is preliminary data.</text>
</comment>
<name>A0A4Z1SW70_GIAMU</name>
<organism evidence="1 2">
    <name type="scientific">Giardia muris</name>
    <dbReference type="NCBI Taxonomy" id="5742"/>
    <lineage>
        <taxon>Eukaryota</taxon>
        <taxon>Metamonada</taxon>
        <taxon>Diplomonadida</taxon>
        <taxon>Hexamitidae</taxon>
        <taxon>Giardiinae</taxon>
        <taxon>Giardia</taxon>
    </lineage>
</organism>
<keyword evidence="2" id="KW-1185">Reference proteome</keyword>
<dbReference type="AlphaFoldDB" id="A0A4Z1SW70"/>
<dbReference type="Proteomes" id="UP000315496">
    <property type="component" value="Chromosome 1"/>
</dbReference>
<dbReference type="OrthoDB" id="10249956at2759"/>
<sequence>MSLVDTSACRSRVFRPRAFPDDPLRLGKREVSIVKPLPSICKRTETYCTPTHLLIPFQYRQLAKGRKNEPLFSLADIIDVVNAIREQLAVEAQAELENQMALRVQALQTEYQESLAAIEAAKPVDVPYIG</sequence>
<dbReference type="EMBL" id="VDLU01000001">
    <property type="protein sequence ID" value="TNJ30082.1"/>
    <property type="molecule type" value="Genomic_DNA"/>
</dbReference>
<evidence type="ECO:0000313" key="2">
    <source>
        <dbReference type="Proteomes" id="UP000315496"/>
    </source>
</evidence>
<dbReference type="VEuPathDB" id="GiardiaDB:GMRT_10363"/>
<gene>
    <name evidence="1" type="ORF">GMRT_10363</name>
</gene>
<reference evidence="1 2" key="1">
    <citation type="submission" date="2019-05" db="EMBL/GenBank/DDBJ databases">
        <title>The compact genome of Giardia muris reveals important steps in the evolution of intestinal protozoan parasites.</title>
        <authorList>
            <person name="Xu F."/>
            <person name="Jimenez-Gonzalez A."/>
            <person name="Einarsson E."/>
            <person name="Astvaldsson A."/>
            <person name="Peirasmaki D."/>
            <person name="Eckmann L."/>
            <person name="Andersson J.O."/>
            <person name="Svard S.G."/>
            <person name="Jerlstrom-Hultqvist J."/>
        </authorList>
    </citation>
    <scope>NUCLEOTIDE SEQUENCE [LARGE SCALE GENOMIC DNA]</scope>
    <source>
        <strain evidence="1 2">Roberts-Thomson</strain>
    </source>
</reference>
<proteinExistence type="predicted"/>